<evidence type="ECO:0000256" key="11">
    <source>
        <dbReference type="ARBA" id="ARBA00022840"/>
    </source>
</evidence>
<keyword evidence="8" id="KW-0732">Signal</keyword>
<evidence type="ECO:0000256" key="5">
    <source>
        <dbReference type="ARBA" id="ARBA00022553"/>
    </source>
</evidence>
<dbReference type="Gene3D" id="1.10.510.10">
    <property type="entry name" value="Transferase(Phosphotransferase) domain 1"/>
    <property type="match status" value="1"/>
</dbReference>
<evidence type="ECO:0000256" key="12">
    <source>
        <dbReference type="ARBA" id="ARBA00023136"/>
    </source>
</evidence>
<dbReference type="InterPro" id="IPR021720">
    <property type="entry name" value="Malectin_dom"/>
</dbReference>
<dbReference type="Pfam" id="PF00560">
    <property type="entry name" value="LRR_1"/>
    <property type="match status" value="7"/>
</dbReference>
<evidence type="ECO:0000256" key="3">
    <source>
        <dbReference type="ARBA" id="ARBA00012513"/>
    </source>
</evidence>
<keyword evidence="21" id="KW-1185">Reference proteome</keyword>
<dbReference type="InterPro" id="IPR011009">
    <property type="entry name" value="Kinase-like_dom_sf"/>
</dbReference>
<dbReference type="SUPFAM" id="SSF52058">
    <property type="entry name" value="L domain-like"/>
    <property type="match status" value="1"/>
</dbReference>
<evidence type="ECO:0000256" key="8">
    <source>
        <dbReference type="ARBA" id="ARBA00022729"/>
    </source>
</evidence>
<dbReference type="FunFam" id="3.80.10.10:FF:000383">
    <property type="entry name" value="Leucine-rich repeat receptor protein kinase EMS1"/>
    <property type="match status" value="1"/>
</dbReference>
<organism evidence="20 21">
    <name type="scientific">Rhododendron simsii</name>
    <name type="common">Sims's rhododendron</name>
    <dbReference type="NCBI Taxonomy" id="118357"/>
    <lineage>
        <taxon>Eukaryota</taxon>
        <taxon>Viridiplantae</taxon>
        <taxon>Streptophyta</taxon>
        <taxon>Embryophyta</taxon>
        <taxon>Tracheophyta</taxon>
        <taxon>Spermatophyta</taxon>
        <taxon>Magnoliopsida</taxon>
        <taxon>eudicotyledons</taxon>
        <taxon>Gunneridae</taxon>
        <taxon>Pentapetalae</taxon>
        <taxon>asterids</taxon>
        <taxon>Ericales</taxon>
        <taxon>Ericaceae</taxon>
        <taxon>Ericoideae</taxon>
        <taxon>Rhodoreae</taxon>
        <taxon>Rhododendron</taxon>
    </lineage>
</organism>
<evidence type="ECO:0000256" key="17">
    <source>
        <dbReference type="SAM" id="Phobius"/>
    </source>
</evidence>
<sequence length="727" mass="79973">MLPPELVRLTHLEEIDLTRNYINGTIPPEWGSMMKLQRINLLGNRLTGPIPKELANINNTLTTISLEFNQLSGPIPPELGSLPLLEKLHLTSNNFIGELPEELARLTTLQEFRIGGNNFTGKIPDFIHKWVNLNQLVIVGSGLDGPIPPSIGLLTKLSDLRISDLNGSQAPFPPLENLKSLKILLLRSCNINGKLPEYLGTMTKLEILDLSFNNLSGEIPSNLSSLSKIEMMYLTGNLLSGPVPPWMLDTSKNFGNVPCLSLRGFRCNPKRSSFHINCGGKEVSLDDGNKYESDGDESGPSNYYQSTTNWAFSSTGNFMDDGRSLDPFMSTNSSRLSMNNSDLYTEARISPISLTYYGFCLVKGNYNITLHFAEIMFNDSKSYSSLGRRIFDIYIQGKLVEKDFNIVDAAGGIGKGIIKPYAANVTDDGTLEIHLYWAGKGTTGLPVRGVYGPLISAISVDNPDYEPPKGISIGAVVGIVAAAAFVIILLLGILWWKGFLIRKDTMDQDLKGLDLQTEDDTHISTRIAGTYGYMAPEYAMRGYLTDKADVYSFRIVALEIVSGRSNTSYRTKEYCLYLLDWALVLKQKGNMMELVDPKLGSDFNKIEVTGMINVALMCTNVSPAVRPAMSSVVSMLEGRTVPETSSFPDPDASNEQMKLKGMMIELQKSLETDTSEGQVQIVSTDGPFTASSASAGDLYPYTASSASAGDLYPLNWDSKVLENRYIR</sequence>
<dbReference type="EMBL" id="WJXA01000004">
    <property type="protein sequence ID" value="KAF7144727.1"/>
    <property type="molecule type" value="Genomic_DNA"/>
</dbReference>
<accession>A0A834GZH8</accession>
<dbReference type="GO" id="GO:0005886">
    <property type="term" value="C:plasma membrane"/>
    <property type="evidence" value="ECO:0007669"/>
    <property type="project" value="UniProtKB-SubCell"/>
</dbReference>
<evidence type="ECO:0000313" key="21">
    <source>
        <dbReference type="Proteomes" id="UP000626092"/>
    </source>
</evidence>
<dbReference type="Gene3D" id="3.80.10.10">
    <property type="entry name" value="Ribonuclease Inhibitor"/>
    <property type="match status" value="3"/>
</dbReference>
<evidence type="ECO:0000256" key="13">
    <source>
        <dbReference type="ARBA" id="ARBA00023170"/>
    </source>
</evidence>
<keyword evidence="14" id="KW-0325">Glycoprotein</keyword>
<keyword evidence="4" id="KW-1003">Cell membrane</keyword>
<comment type="catalytic activity">
    <reaction evidence="15">
        <text>L-threonyl-[protein] + ATP = O-phospho-L-threonyl-[protein] + ADP + H(+)</text>
        <dbReference type="Rhea" id="RHEA:46608"/>
        <dbReference type="Rhea" id="RHEA-COMP:11060"/>
        <dbReference type="Rhea" id="RHEA-COMP:11605"/>
        <dbReference type="ChEBI" id="CHEBI:15378"/>
        <dbReference type="ChEBI" id="CHEBI:30013"/>
        <dbReference type="ChEBI" id="CHEBI:30616"/>
        <dbReference type="ChEBI" id="CHEBI:61977"/>
        <dbReference type="ChEBI" id="CHEBI:456216"/>
        <dbReference type="EC" id="2.7.11.1"/>
    </reaction>
</comment>
<comment type="caution">
    <text evidence="20">The sequence shown here is derived from an EMBL/GenBank/DDBJ whole genome shotgun (WGS) entry which is preliminary data.</text>
</comment>
<dbReference type="GO" id="GO:0005524">
    <property type="term" value="F:ATP binding"/>
    <property type="evidence" value="ECO:0007669"/>
    <property type="project" value="UniProtKB-KW"/>
</dbReference>
<dbReference type="SUPFAM" id="SSF56112">
    <property type="entry name" value="Protein kinase-like (PK-like)"/>
    <property type="match status" value="1"/>
</dbReference>
<keyword evidence="17" id="KW-1133">Transmembrane helix</keyword>
<dbReference type="InterPro" id="IPR032675">
    <property type="entry name" value="LRR_dom_sf"/>
</dbReference>
<evidence type="ECO:0000256" key="6">
    <source>
        <dbReference type="ARBA" id="ARBA00022614"/>
    </source>
</evidence>
<protein>
    <recommendedName>
        <fullName evidence="3">non-specific serine/threonine protein kinase</fullName>
        <ecNumber evidence="3">2.7.11.1</ecNumber>
    </recommendedName>
</protein>
<dbReference type="InterPro" id="IPR001611">
    <property type="entry name" value="Leu-rich_rpt"/>
</dbReference>
<keyword evidence="13" id="KW-0675">Receptor</keyword>
<keyword evidence="7" id="KW-0808">Transferase</keyword>
<keyword evidence="9" id="KW-0677">Repeat</keyword>
<dbReference type="InterPro" id="IPR001245">
    <property type="entry name" value="Ser-Thr/Tyr_kinase_cat_dom"/>
</dbReference>
<dbReference type="GO" id="GO:0006952">
    <property type="term" value="P:defense response"/>
    <property type="evidence" value="ECO:0007669"/>
    <property type="project" value="UniProtKB-ARBA"/>
</dbReference>
<dbReference type="FunFam" id="3.80.10.10:FF:000041">
    <property type="entry name" value="LRR receptor-like serine/threonine-protein kinase ERECTA"/>
    <property type="match status" value="1"/>
</dbReference>
<name>A0A834GZH8_RHOSS</name>
<dbReference type="Proteomes" id="UP000626092">
    <property type="component" value="Unassembled WGS sequence"/>
</dbReference>
<dbReference type="InterPro" id="IPR051824">
    <property type="entry name" value="LRR_Rcpt-Like_S/T_Kinase"/>
</dbReference>
<evidence type="ECO:0000259" key="19">
    <source>
        <dbReference type="Pfam" id="PF11721"/>
    </source>
</evidence>
<dbReference type="Pfam" id="PF07714">
    <property type="entry name" value="PK_Tyr_Ser-Thr"/>
    <property type="match status" value="1"/>
</dbReference>
<keyword evidence="11" id="KW-0067">ATP-binding</keyword>
<dbReference type="Gene3D" id="2.60.120.430">
    <property type="entry name" value="Galactose-binding lectin"/>
    <property type="match status" value="1"/>
</dbReference>
<dbReference type="PROSITE" id="PS51450">
    <property type="entry name" value="LRR"/>
    <property type="match status" value="1"/>
</dbReference>
<comment type="catalytic activity">
    <reaction evidence="16">
        <text>L-seryl-[protein] + ATP = O-phospho-L-seryl-[protein] + ADP + H(+)</text>
        <dbReference type="Rhea" id="RHEA:17989"/>
        <dbReference type="Rhea" id="RHEA-COMP:9863"/>
        <dbReference type="Rhea" id="RHEA-COMP:11604"/>
        <dbReference type="ChEBI" id="CHEBI:15378"/>
        <dbReference type="ChEBI" id="CHEBI:29999"/>
        <dbReference type="ChEBI" id="CHEBI:30616"/>
        <dbReference type="ChEBI" id="CHEBI:83421"/>
        <dbReference type="ChEBI" id="CHEBI:456216"/>
        <dbReference type="EC" id="2.7.11.1"/>
    </reaction>
</comment>
<feature type="transmembrane region" description="Helical" evidence="17">
    <location>
        <begin position="471"/>
        <end position="496"/>
    </location>
</feature>
<keyword evidence="17" id="KW-0812">Transmembrane</keyword>
<keyword evidence="10" id="KW-0547">Nucleotide-binding</keyword>
<evidence type="ECO:0000256" key="15">
    <source>
        <dbReference type="ARBA" id="ARBA00047899"/>
    </source>
</evidence>
<evidence type="ECO:0000256" key="2">
    <source>
        <dbReference type="ARBA" id="ARBA00004479"/>
    </source>
</evidence>
<keyword evidence="6" id="KW-0433">Leucine-rich repeat</keyword>
<dbReference type="SMART" id="SM00369">
    <property type="entry name" value="LRR_TYP"/>
    <property type="match status" value="3"/>
</dbReference>
<dbReference type="InterPro" id="IPR003591">
    <property type="entry name" value="Leu-rich_rpt_typical-subtyp"/>
</dbReference>
<evidence type="ECO:0000256" key="10">
    <source>
        <dbReference type="ARBA" id="ARBA00022741"/>
    </source>
</evidence>
<evidence type="ECO:0000256" key="1">
    <source>
        <dbReference type="ARBA" id="ARBA00004236"/>
    </source>
</evidence>
<evidence type="ECO:0000256" key="9">
    <source>
        <dbReference type="ARBA" id="ARBA00022737"/>
    </source>
</evidence>
<evidence type="ECO:0000256" key="4">
    <source>
        <dbReference type="ARBA" id="ARBA00022475"/>
    </source>
</evidence>
<dbReference type="FunFam" id="2.60.120.430:FF:000004">
    <property type="entry name" value="Putative leucine-rich repeat receptor-like serine/threonine-protein kinase"/>
    <property type="match status" value="1"/>
</dbReference>
<feature type="domain" description="Malectin" evidence="19">
    <location>
        <begin position="273"/>
        <end position="458"/>
    </location>
</feature>
<dbReference type="GO" id="GO:0004674">
    <property type="term" value="F:protein serine/threonine kinase activity"/>
    <property type="evidence" value="ECO:0007669"/>
    <property type="project" value="UniProtKB-EC"/>
</dbReference>
<evidence type="ECO:0000313" key="20">
    <source>
        <dbReference type="EMBL" id="KAF7144727.1"/>
    </source>
</evidence>
<dbReference type="OrthoDB" id="1897577at2759"/>
<evidence type="ECO:0000256" key="16">
    <source>
        <dbReference type="ARBA" id="ARBA00048679"/>
    </source>
</evidence>
<gene>
    <name evidence="20" type="ORF">RHSIM_Rhsim04G0036000</name>
</gene>
<feature type="domain" description="Serine-threonine/tyrosine-protein kinase catalytic" evidence="18">
    <location>
        <begin position="518"/>
        <end position="635"/>
    </location>
</feature>
<dbReference type="PANTHER" id="PTHR48006:SF81">
    <property type="entry name" value="PROTEIN KINASE DOMAIN-CONTAINING PROTEIN"/>
    <property type="match status" value="1"/>
</dbReference>
<dbReference type="GO" id="GO:0051707">
    <property type="term" value="P:response to other organism"/>
    <property type="evidence" value="ECO:0007669"/>
    <property type="project" value="UniProtKB-ARBA"/>
</dbReference>
<proteinExistence type="predicted"/>
<evidence type="ECO:0000256" key="7">
    <source>
        <dbReference type="ARBA" id="ARBA00022679"/>
    </source>
</evidence>
<dbReference type="EC" id="2.7.11.1" evidence="3"/>
<keyword evidence="5" id="KW-0597">Phosphoprotein</keyword>
<reference evidence="20" key="1">
    <citation type="submission" date="2019-11" db="EMBL/GenBank/DDBJ databases">
        <authorList>
            <person name="Liu Y."/>
            <person name="Hou J."/>
            <person name="Li T.-Q."/>
            <person name="Guan C.-H."/>
            <person name="Wu X."/>
            <person name="Wu H.-Z."/>
            <person name="Ling F."/>
            <person name="Zhang R."/>
            <person name="Shi X.-G."/>
            <person name="Ren J.-P."/>
            <person name="Chen E.-F."/>
            <person name="Sun J.-M."/>
        </authorList>
    </citation>
    <scope>NUCLEOTIDE SEQUENCE</scope>
    <source>
        <strain evidence="20">Adult_tree_wgs_1</strain>
        <tissue evidence="20">Leaves</tissue>
    </source>
</reference>
<evidence type="ECO:0000259" key="18">
    <source>
        <dbReference type="Pfam" id="PF07714"/>
    </source>
</evidence>
<dbReference type="Pfam" id="PF11721">
    <property type="entry name" value="Malectin"/>
    <property type="match status" value="1"/>
</dbReference>
<dbReference type="PANTHER" id="PTHR48006">
    <property type="entry name" value="LEUCINE-RICH REPEAT-CONTAINING PROTEIN DDB_G0281931-RELATED"/>
    <property type="match status" value="1"/>
</dbReference>
<evidence type="ECO:0000256" key="14">
    <source>
        <dbReference type="ARBA" id="ARBA00023180"/>
    </source>
</evidence>
<dbReference type="AlphaFoldDB" id="A0A834GZH8"/>
<keyword evidence="12 17" id="KW-0472">Membrane</keyword>
<comment type="subcellular location">
    <subcellularLocation>
        <location evidence="1">Cell membrane</location>
    </subcellularLocation>
    <subcellularLocation>
        <location evidence="2">Membrane</location>
        <topology evidence="2">Single-pass type I membrane protein</topology>
    </subcellularLocation>
</comment>